<dbReference type="InterPro" id="IPR033121">
    <property type="entry name" value="PEPTIDASE_A1"/>
</dbReference>
<sequence>MPLYSAAFQFHSNTPPNMRVALLPLLLLFTFLGAPPSNAIKVPLSARPREGGRVRRMDMLVGSTVLHGLGDIAYFCNISLGGIQHSAMIDTGSSDFWVTKTVTDSKVLKVHAEIDYAMDSASGPVQLANLMFDDLTILDQAYCMSAYLSSNTNANISLVQAKSSANLPADALIGLGPGSNSIIRLKLGNSTGDPPLDRIFGQTLSPKFISVLLDRKAYDDDGMSNSLEHTGQLTIGEFISGLEAVNNQPKLPALKDSGTGKPKHWQTTLDPDVSMLQIMFDMGFTFPQVPKEVADGIYGKVPGSVFAALGDNGIWTYPCDYELNVSLKLGGISYPVHSLDLGMPLPELDSNTCLATFQQRPGNFLDFADVDMILGAVFMHNTYTLVSFGDFVDGSSSNVSEPFIQLLSNTDVAGAHSDFVNLRLGGVDTTGTQAPLLPSIPRESRRSNENLSSESDGGDNSEAKWSVSIVVSIVALAVLGSIILYLIVSQLRSGYPCWQFGQHL</sequence>
<feature type="signal peptide" evidence="5">
    <location>
        <begin position="1"/>
        <end position="39"/>
    </location>
</feature>
<dbReference type="GO" id="GO:0006508">
    <property type="term" value="P:proteolysis"/>
    <property type="evidence" value="ECO:0007669"/>
    <property type="project" value="UniProtKB-KW"/>
</dbReference>
<evidence type="ECO:0000313" key="8">
    <source>
        <dbReference type="Proteomes" id="UP000294933"/>
    </source>
</evidence>
<dbReference type="InterPro" id="IPR021109">
    <property type="entry name" value="Peptidase_aspartic_dom_sf"/>
</dbReference>
<dbReference type="PROSITE" id="PS51767">
    <property type="entry name" value="PEPTIDASE_A1"/>
    <property type="match status" value="1"/>
</dbReference>
<dbReference type="STRING" id="50990.A0A4Y7Q816"/>
<feature type="domain" description="Peptidase A1" evidence="6">
    <location>
        <begin position="74"/>
        <end position="396"/>
    </location>
</feature>
<feature type="transmembrane region" description="Helical" evidence="4">
    <location>
        <begin position="465"/>
        <end position="488"/>
    </location>
</feature>
<accession>A0A4Y7Q816</accession>
<dbReference type="InterPro" id="IPR001461">
    <property type="entry name" value="Aspartic_peptidase_A1"/>
</dbReference>
<feature type="chain" id="PRO_5021471712" evidence="5">
    <location>
        <begin position="40"/>
        <end position="504"/>
    </location>
</feature>
<protein>
    <submittedName>
        <fullName evidence="7">Acid protease</fullName>
    </submittedName>
</protein>
<dbReference type="Gene3D" id="2.40.70.10">
    <property type="entry name" value="Acid Proteases"/>
    <property type="match status" value="2"/>
</dbReference>
<keyword evidence="4" id="KW-0472">Membrane</keyword>
<dbReference type="VEuPathDB" id="FungiDB:BD410DRAFT_838921"/>
<evidence type="ECO:0000256" key="4">
    <source>
        <dbReference type="SAM" id="Phobius"/>
    </source>
</evidence>
<keyword evidence="2" id="KW-0378">Hydrolase</keyword>
<dbReference type="PROSITE" id="PS00141">
    <property type="entry name" value="ASP_PROTEASE"/>
    <property type="match status" value="1"/>
</dbReference>
<reference evidence="7 8" key="1">
    <citation type="submission" date="2018-06" db="EMBL/GenBank/DDBJ databases">
        <title>A transcriptomic atlas of mushroom development highlights an independent origin of complex multicellularity.</title>
        <authorList>
            <consortium name="DOE Joint Genome Institute"/>
            <person name="Krizsan K."/>
            <person name="Almasi E."/>
            <person name="Merenyi Z."/>
            <person name="Sahu N."/>
            <person name="Viragh M."/>
            <person name="Koszo T."/>
            <person name="Mondo S."/>
            <person name="Kiss B."/>
            <person name="Balint B."/>
            <person name="Kues U."/>
            <person name="Barry K."/>
            <person name="Hegedus J.C."/>
            <person name="Henrissat B."/>
            <person name="Johnson J."/>
            <person name="Lipzen A."/>
            <person name="Ohm R."/>
            <person name="Nagy I."/>
            <person name="Pangilinan J."/>
            <person name="Yan J."/>
            <person name="Xiong Y."/>
            <person name="Grigoriev I.V."/>
            <person name="Hibbett D.S."/>
            <person name="Nagy L.G."/>
        </authorList>
    </citation>
    <scope>NUCLEOTIDE SEQUENCE [LARGE SCALE GENOMIC DNA]</scope>
    <source>
        <strain evidence="7 8">SZMC22713</strain>
    </source>
</reference>
<dbReference type="AlphaFoldDB" id="A0A4Y7Q816"/>
<proteinExistence type="inferred from homology"/>
<dbReference type="InterPro" id="IPR001969">
    <property type="entry name" value="Aspartic_peptidase_AS"/>
</dbReference>
<keyword evidence="7" id="KW-0645">Protease</keyword>
<evidence type="ECO:0000256" key="3">
    <source>
        <dbReference type="SAM" id="MobiDB-lite"/>
    </source>
</evidence>
<keyword evidence="4" id="KW-0812">Transmembrane</keyword>
<evidence type="ECO:0000313" key="7">
    <source>
        <dbReference type="EMBL" id="TDL23431.1"/>
    </source>
</evidence>
<organism evidence="7 8">
    <name type="scientific">Rickenella mellea</name>
    <dbReference type="NCBI Taxonomy" id="50990"/>
    <lineage>
        <taxon>Eukaryota</taxon>
        <taxon>Fungi</taxon>
        <taxon>Dikarya</taxon>
        <taxon>Basidiomycota</taxon>
        <taxon>Agaricomycotina</taxon>
        <taxon>Agaricomycetes</taxon>
        <taxon>Hymenochaetales</taxon>
        <taxon>Rickenellaceae</taxon>
        <taxon>Rickenella</taxon>
    </lineage>
</organism>
<evidence type="ECO:0000256" key="2">
    <source>
        <dbReference type="ARBA" id="ARBA00022750"/>
    </source>
</evidence>
<keyword evidence="4" id="KW-1133">Transmembrane helix</keyword>
<gene>
    <name evidence="7" type="ORF">BD410DRAFT_838921</name>
</gene>
<evidence type="ECO:0000256" key="5">
    <source>
        <dbReference type="SAM" id="SignalP"/>
    </source>
</evidence>
<dbReference type="PANTHER" id="PTHR47966:SF73">
    <property type="entry name" value="PEPTIDASE A1 DOMAIN-CONTAINING PROTEIN"/>
    <property type="match status" value="1"/>
</dbReference>
<dbReference type="SUPFAM" id="SSF50630">
    <property type="entry name" value="Acid proteases"/>
    <property type="match status" value="1"/>
</dbReference>
<feature type="region of interest" description="Disordered" evidence="3">
    <location>
        <begin position="432"/>
        <end position="461"/>
    </location>
</feature>
<dbReference type="EMBL" id="ML170170">
    <property type="protein sequence ID" value="TDL23431.1"/>
    <property type="molecule type" value="Genomic_DNA"/>
</dbReference>
<dbReference type="GO" id="GO:0004190">
    <property type="term" value="F:aspartic-type endopeptidase activity"/>
    <property type="evidence" value="ECO:0007669"/>
    <property type="project" value="UniProtKB-KW"/>
</dbReference>
<dbReference type="OrthoDB" id="15189at2759"/>
<keyword evidence="8" id="KW-1185">Reference proteome</keyword>
<name>A0A4Y7Q816_9AGAM</name>
<keyword evidence="2" id="KW-0064">Aspartyl protease</keyword>
<keyword evidence="5" id="KW-0732">Signal</keyword>
<dbReference type="Proteomes" id="UP000294933">
    <property type="component" value="Unassembled WGS sequence"/>
</dbReference>
<evidence type="ECO:0000256" key="1">
    <source>
        <dbReference type="ARBA" id="ARBA00007447"/>
    </source>
</evidence>
<dbReference type="Pfam" id="PF00026">
    <property type="entry name" value="Asp"/>
    <property type="match status" value="1"/>
</dbReference>
<dbReference type="PANTHER" id="PTHR47966">
    <property type="entry name" value="BETA-SITE APP-CLEAVING ENZYME, ISOFORM A-RELATED"/>
    <property type="match status" value="1"/>
</dbReference>
<evidence type="ECO:0000259" key="6">
    <source>
        <dbReference type="PROSITE" id="PS51767"/>
    </source>
</evidence>
<comment type="similarity">
    <text evidence="1">Belongs to the peptidase A1 family.</text>
</comment>